<dbReference type="InterPro" id="IPR036055">
    <property type="entry name" value="LDL_receptor-like_sf"/>
</dbReference>
<dbReference type="SMART" id="SM00723">
    <property type="entry name" value="AMOP"/>
    <property type="match status" value="1"/>
</dbReference>
<feature type="domain" description="FZ" evidence="23">
    <location>
        <begin position="364"/>
        <end position="476"/>
    </location>
</feature>
<keyword evidence="10" id="KW-0106">Calcium</keyword>
<feature type="domain" description="FZ" evidence="23">
    <location>
        <begin position="1971"/>
        <end position="2098"/>
    </location>
</feature>
<dbReference type="InterPro" id="IPR002172">
    <property type="entry name" value="LDrepeatLR_classA_rpt"/>
</dbReference>
<dbReference type="InterPro" id="IPR005533">
    <property type="entry name" value="AMOP_dom"/>
</dbReference>
<evidence type="ECO:0000256" key="18">
    <source>
        <dbReference type="PROSITE-ProRule" id="PRU00124"/>
    </source>
</evidence>
<evidence type="ECO:0000256" key="5">
    <source>
        <dbReference type="ARBA" id="ARBA00022525"/>
    </source>
</evidence>
<feature type="domain" description="FZ" evidence="23">
    <location>
        <begin position="737"/>
        <end position="847"/>
    </location>
</feature>
<dbReference type="Gene3D" id="2.10.25.10">
    <property type="entry name" value="Laminin"/>
    <property type="match status" value="19"/>
</dbReference>
<dbReference type="GO" id="GO:0007160">
    <property type="term" value="P:cell-matrix adhesion"/>
    <property type="evidence" value="ECO:0007669"/>
    <property type="project" value="InterPro"/>
</dbReference>
<dbReference type="Gene3D" id="1.10.2000.10">
    <property type="entry name" value="Frizzled cysteine-rich domain"/>
    <property type="match status" value="22"/>
</dbReference>
<comment type="subcellular location">
    <subcellularLocation>
        <location evidence="1">Cell membrane</location>
        <topology evidence="1">Single-pass type II membrane protein</topology>
    </subcellularLocation>
    <subcellularLocation>
        <location evidence="2">Secreted</location>
    </subcellularLocation>
</comment>
<evidence type="ECO:0000256" key="13">
    <source>
        <dbReference type="ARBA" id="ARBA00023136"/>
    </source>
</evidence>
<dbReference type="InterPro" id="IPR026823">
    <property type="entry name" value="cEGF"/>
</dbReference>
<dbReference type="PROSITE" id="PS01187">
    <property type="entry name" value="EGF_CA"/>
    <property type="match status" value="6"/>
</dbReference>
<evidence type="ECO:0000256" key="20">
    <source>
        <dbReference type="SAM" id="Phobius"/>
    </source>
</evidence>
<keyword evidence="13 20" id="KW-0472">Membrane</keyword>
<comment type="similarity">
    <text evidence="3">Belongs to the LDLR family.</text>
</comment>
<dbReference type="SUPFAM" id="SSF57196">
    <property type="entry name" value="EGF/Laminin"/>
    <property type="match status" value="4"/>
</dbReference>
<dbReference type="CDD" id="cd00054">
    <property type="entry name" value="EGF_CA"/>
    <property type="match status" value="7"/>
</dbReference>
<dbReference type="SUPFAM" id="SSF57424">
    <property type="entry name" value="LDL receptor-like module"/>
    <property type="match status" value="2"/>
</dbReference>
<evidence type="ECO:0000256" key="9">
    <source>
        <dbReference type="ARBA" id="ARBA00022737"/>
    </source>
</evidence>
<feature type="domain" description="AMOP" evidence="24">
    <location>
        <begin position="3943"/>
        <end position="4068"/>
    </location>
</feature>
<proteinExistence type="inferred from homology"/>
<feature type="disulfide bond" evidence="18">
    <location>
        <begin position="2502"/>
        <end position="2517"/>
    </location>
</feature>
<feature type="disulfide bond" evidence="18">
    <location>
        <begin position="2738"/>
        <end position="2753"/>
    </location>
</feature>
<dbReference type="GO" id="GO:0005576">
    <property type="term" value="C:extracellular region"/>
    <property type="evidence" value="ECO:0007669"/>
    <property type="project" value="UniProtKB-SubCell"/>
</dbReference>
<keyword evidence="14 16" id="KW-1015">Disulfide bond</keyword>
<feature type="domain" description="EGF-like" evidence="22">
    <location>
        <begin position="3400"/>
        <end position="3438"/>
    </location>
</feature>
<evidence type="ECO:0000259" key="25">
    <source>
        <dbReference type="PROSITE" id="PS51233"/>
    </source>
</evidence>
<dbReference type="InterPro" id="IPR000742">
    <property type="entry name" value="EGF"/>
</dbReference>
<feature type="domain" description="FZ" evidence="23">
    <location>
        <begin position="856"/>
        <end position="986"/>
    </location>
</feature>
<reference evidence="26" key="1">
    <citation type="journal article" date="2008" name="Nature">
        <title>The amphioxus genome and the evolution of the chordate karyotype.</title>
        <authorList>
            <consortium name="US DOE Joint Genome Institute (JGI-PGF)"/>
            <person name="Putnam N.H."/>
            <person name="Butts T."/>
            <person name="Ferrier D.E.K."/>
            <person name="Furlong R.F."/>
            <person name="Hellsten U."/>
            <person name="Kawashima T."/>
            <person name="Robinson-Rechavi M."/>
            <person name="Shoguchi E."/>
            <person name="Terry A."/>
            <person name="Yu J.-K."/>
            <person name="Benito-Gutierrez E.L."/>
            <person name="Dubchak I."/>
            <person name="Garcia-Fernandez J."/>
            <person name="Gibson-Brown J.J."/>
            <person name="Grigoriev I.V."/>
            <person name="Horton A.C."/>
            <person name="de Jong P.J."/>
            <person name="Jurka J."/>
            <person name="Kapitonov V.V."/>
            <person name="Kohara Y."/>
            <person name="Kuroki Y."/>
            <person name="Lindquist E."/>
            <person name="Lucas S."/>
            <person name="Osoegawa K."/>
            <person name="Pennacchio L.A."/>
            <person name="Salamov A.A."/>
            <person name="Satou Y."/>
            <person name="Sauka-Spengler T."/>
            <person name="Schmutz J."/>
            <person name="Shin-I T."/>
            <person name="Toyoda A."/>
            <person name="Bronner-Fraser M."/>
            <person name="Fujiyama A."/>
            <person name="Holland L.Z."/>
            <person name="Holland P.W.H."/>
            <person name="Satoh N."/>
            <person name="Rokhsar D.S."/>
        </authorList>
    </citation>
    <scope>NUCLEOTIDE SEQUENCE [LARGE SCALE GENOMIC DNA]</scope>
    <source>
        <strain evidence="26">S238N-H82</strain>
        <tissue evidence="26">Testes</tissue>
    </source>
</reference>
<dbReference type="InterPro" id="IPR015526">
    <property type="entry name" value="Frizzled/SFRP"/>
</dbReference>
<dbReference type="InterPro" id="IPR020067">
    <property type="entry name" value="Frizzled_dom"/>
</dbReference>
<keyword evidence="4" id="KW-0217">Developmental protein</keyword>
<dbReference type="SUPFAM" id="SSF63501">
    <property type="entry name" value="Frizzled cysteine-rich domain"/>
    <property type="match status" value="22"/>
</dbReference>
<feature type="domain" description="FZ" evidence="23">
    <location>
        <begin position="62"/>
        <end position="182"/>
    </location>
</feature>
<dbReference type="Pfam" id="PF00057">
    <property type="entry name" value="Ldl_recept_a"/>
    <property type="match status" value="1"/>
</dbReference>
<keyword evidence="11" id="KW-0735">Signal-anchor</keyword>
<feature type="domain" description="FZ" evidence="23">
    <location>
        <begin position="2950"/>
        <end position="3071"/>
    </location>
</feature>
<feature type="domain" description="FZ" evidence="23">
    <location>
        <begin position="2363"/>
        <end position="2475"/>
    </location>
</feature>
<dbReference type="SMART" id="SM00181">
    <property type="entry name" value="EGF"/>
    <property type="match status" value="20"/>
</dbReference>
<dbReference type="PROSITE" id="PS50038">
    <property type="entry name" value="FZ"/>
    <property type="match status" value="22"/>
</dbReference>
<dbReference type="EMBL" id="GG666617">
    <property type="protein sequence ID" value="EEN48443.1"/>
    <property type="molecule type" value="Genomic_DNA"/>
</dbReference>
<evidence type="ECO:0000256" key="14">
    <source>
        <dbReference type="ARBA" id="ARBA00023157"/>
    </source>
</evidence>
<feature type="domain" description="FZ" evidence="23">
    <location>
        <begin position="3079"/>
        <end position="3187"/>
    </location>
</feature>
<dbReference type="FunFam" id="2.10.25.10:FF:000240">
    <property type="entry name" value="Vitamin K-dependent protein S"/>
    <property type="match status" value="1"/>
</dbReference>
<dbReference type="SUPFAM" id="SSF57184">
    <property type="entry name" value="Growth factor receptor domain"/>
    <property type="match status" value="4"/>
</dbReference>
<dbReference type="PROSITE" id="PS50856">
    <property type="entry name" value="AMOP"/>
    <property type="match status" value="1"/>
</dbReference>
<feature type="domain" description="FZ" evidence="23">
    <location>
        <begin position="1322"/>
        <end position="1440"/>
    </location>
</feature>
<dbReference type="PANTHER" id="PTHR11309:SF47">
    <property type="entry name" value="FRIZZLED"/>
    <property type="match status" value="1"/>
</dbReference>
<dbReference type="InterPro" id="IPR036364">
    <property type="entry name" value="SEA_dom_sf"/>
</dbReference>
<dbReference type="FunFam" id="2.10.25.10:FF:000005">
    <property type="entry name" value="Fibrillin 2"/>
    <property type="match status" value="1"/>
</dbReference>
<dbReference type="eggNOG" id="KOG3577">
    <property type="taxonomic scope" value="Eukaryota"/>
</dbReference>
<evidence type="ECO:0000256" key="16">
    <source>
        <dbReference type="PROSITE-ProRule" id="PRU00076"/>
    </source>
</evidence>
<dbReference type="Pfam" id="PF12947">
    <property type="entry name" value="EGF_3"/>
    <property type="match status" value="1"/>
</dbReference>
<dbReference type="GO" id="GO:0005509">
    <property type="term" value="F:calcium ion binding"/>
    <property type="evidence" value="ECO:0007669"/>
    <property type="project" value="InterPro"/>
</dbReference>
<evidence type="ECO:0008006" key="27">
    <source>
        <dbReference type="Google" id="ProtNLM"/>
    </source>
</evidence>
<keyword evidence="12 20" id="KW-1133">Transmembrane helix</keyword>
<evidence type="ECO:0000256" key="2">
    <source>
        <dbReference type="ARBA" id="ARBA00004613"/>
    </source>
</evidence>
<feature type="disulfide bond" evidence="17">
    <location>
        <begin position="2329"/>
        <end position="2353"/>
    </location>
</feature>
<dbReference type="eggNOG" id="KOG1217">
    <property type="taxonomic scope" value="Eukaryota"/>
</dbReference>
<feature type="domain" description="FZ" evidence="23">
    <location>
        <begin position="1844"/>
        <end position="1958"/>
    </location>
</feature>
<keyword evidence="6 16" id="KW-0245">EGF-like domain</keyword>
<evidence type="ECO:0000256" key="19">
    <source>
        <dbReference type="SAM" id="MobiDB-lite"/>
    </source>
</evidence>
<dbReference type="InterPro" id="IPR036790">
    <property type="entry name" value="Frizzled_dom_sf"/>
</dbReference>
<feature type="domain" description="FZ" evidence="23">
    <location>
        <begin position="2246"/>
        <end position="2364"/>
    </location>
</feature>
<name>C3ZGC2_BRAFL</name>
<feature type="domain" description="FZ" evidence="23">
    <location>
        <begin position="2112"/>
        <end position="2254"/>
    </location>
</feature>
<dbReference type="PROSITE" id="PS51233">
    <property type="entry name" value="VWFD"/>
    <property type="match status" value="1"/>
</dbReference>
<evidence type="ECO:0000313" key="26">
    <source>
        <dbReference type="EMBL" id="EEN48443.1"/>
    </source>
</evidence>
<dbReference type="InterPro" id="IPR024731">
    <property type="entry name" value="NELL2-like_EGF"/>
</dbReference>
<feature type="domain" description="FZ" evidence="23">
    <location>
        <begin position="1453"/>
        <end position="1578"/>
    </location>
</feature>
<evidence type="ECO:0000256" key="8">
    <source>
        <dbReference type="ARBA" id="ARBA00022729"/>
    </source>
</evidence>
<dbReference type="SMART" id="SM00179">
    <property type="entry name" value="EGF_CA"/>
    <property type="match status" value="17"/>
</dbReference>
<feature type="domain" description="EGF-like" evidence="22">
    <location>
        <begin position="4581"/>
        <end position="4621"/>
    </location>
</feature>
<protein>
    <recommendedName>
        <fullName evidence="27">FZ domain-containing protein</fullName>
    </recommendedName>
</protein>
<feature type="domain" description="EGF-like" evidence="22">
    <location>
        <begin position="5204"/>
        <end position="5243"/>
    </location>
</feature>
<dbReference type="PANTHER" id="PTHR11309">
    <property type="entry name" value="FRIZZLED"/>
    <property type="match status" value="1"/>
</dbReference>
<dbReference type="InterPro" id="IPR000082">
    <property type="entry name" value="SEA_dom"/>
</dbReference>
<evidence type="ECO:0000256" key="11">
    <source>
        <dbReference type="ARBA" id="ARBA00022968"/>
    </source>
</evidence>
<keyword evidence="8" id="KW-0732">Signal</keyword>
<feature type="disulfide bond" evidence="18">
    <location>
        <begin position="3224"/>
        <end position="3239"/>
    </location>
</feature>
<dbReference type="SMART" id="SM00200">
    <property type="entry name" value="SEA"/>
    <property type="match status" value="1"/>
</dbReference>
<dbReference type="PROSITE" id="PS50026">
    <property type="entry name" value="EGF_3"/>
    <property type="match status" value="10"/>
</dbReference>
<dbReference type="FunFam" id="2.10.25.10:FF:000038">
    <property type="entry name" value="Fibrillin 2"/>
    <property type="match status" value="4"/>
</dbReference>
<dbReference type="PROSITE" id="PS01186">
    <property type="entry name" value="EGF_2"/>
    <property type="match status" value="7"/>
</dbReference>
<dbReference type="InterPro" id="IPR049883">
    <property type="entry name" value="NOTCH1_EGF-like"/>
</dbReference>
<evidence type="ECO:0000256" key="12">
    <source>
        <dbReference type="ARBA" id="ARBA00022989"/>
    </source>
</evidence>
<feature type="disulfide bond" evidence="17">
    <location>
        <begin position="1923"/>
        <end position="1947"/>
    </location>
</feature>
<feature type="domain" description="FZ" evidence="23">
    <location>
        <begin position="1180"/>
        <end position="1306"/>
    </location>
</feature>
<feature type="domain" description="EGF-like" evidence="22">
    <location>
        <begin position="4966"/>
        <end position="5006"/>
    </location>
</feature>
<dbReference type="Pfam" id="PF01390">
    <property type="entry name" value="SEA"/>
    <property type="match status" value="1"/>
</dbReference>
<evidence type="ECO:0000256" key="10">
    <source>
        <dbReference type="ARBA" id="ARBA00022837"/>
    </source>
</evidence>
<feature type="disulfide bond" evidence="17">
    <location>
        <begin position="568"/>
        <end position="592"/>
    </location>
</feature>
<dbReference type="PROSITE" id="PS50068">
    <property type="entry name" value="LDLRA_2"/>
    <property type="match status" value="6"/>
</dbReference>
<feature type="domain" description="EGF-like" evidence="22">
    <location>
        <begin position="3621"/>
        <end position="3656"/>
    </location>
</feature>
<feature type="domain" description="FZ" evidence="23">
    <location>
        <begin position="485"/>
        <end position="603"/>
    </location>
</feature>
<keyword evidence="15" id="KW-0325">Glycoprotein</keyword>
<keyword evidence="7 20" id="KW-0812">Transmembrane</keyword>
<dbReference type="Pfam" id="PF14670">
    <property type="entry name" value="FXa_inhibition"/>
    <property type="match status" value="2"/>
</dbReference>
<feature type="domain" description="EGF-like" evidence="22">
    <location>
        <begin position="4744"/>
        <end position="4789"/>
    </location>
</feature>
<dbReference type="Pfam" id="PF01392">
    <property type="entry name" value="Fz"/>
    <property type="match status" value="21"/>
</dbReference>
<dbReference type="PROSITE" id="PS01209">
    <property type="entry name" value="LDLRA_1"/>
    <property type="match status" value="2"/>
</dbReference>
<feature type="disulfide bond" evidence="16">
    <location>
        <begin position="4492"/>
        <end position="4501"/>
    </location>
</feature>
<sequence>MSTHVTLGKKKAGLCDHDNGTTQLDVKLQIAIRTGELLGVSDMLAGPALGNVFGEEPKPRQKMAKECAPIQYDRCSSVLPYAQTRFPNPLGLPDQQLAMAVAPAVLTAVDMVTCPNLDTFLCSLIFPQCAPEGMRMPCRSFCRRVIRTCAGPLLGDMQDWLTLFCDALPERNCTRPAPCEPIQHETCRNLVPYNTTGFPNLLGHGSQAELLADPVTLNDTAQLIATGCHPEIGFAVCSAMVPNCNGTFTIPPCKSFCHEVREACEPTMISLGQDWPFDCNSFPDAHQGKCSSPYNETARGRANNKHNRTAIPYSPKVLGLPEQRERILVHASTITAVLLQYIQTVRQSAFPVLSTGTPPSESTSLPYDQARFPNALGLPDQGLVLAVAPFVFTAMDLLYLSECSPYLDTILCSLMYQDCRSEDLRLPCASVCRETISSCAEPVLKMIGMEWLPIAAILPAINLVCNALPEEGCIGTSFGGMTRPNNTAACEPLQFERCSALPYSHTSFPNFFGLPDQGTALAIAPAVFAALDVLMLTGCHPQLDIFFCALSFPGCSPEGTKLPCRSFCEEIVFSCGGSVLHAVGMDWVAFGCYLLPTDNCVAAAPHDMTDEFEKLPRDNSTCEPIQFDRCMGMPYTHARSPGVFGLPGNDVMLAVAPAIFAGLDQIPGDHPYLEFGVCSMLFPQCTADGGIRLPCQSFCEDVIRGYLGPVLGEMTELVTMACFALPDKDCVGPAPIEPIEVDLCRNILPYNTTILPDLMGHVSQAEFMSDTAALGALQQVLDSGCLPEVGLAVCSLLLPNAIGPIKMPICKSFCRKVRDHCGDTIASVGLDLMLDCESLPDILCSSPPNNSTDMYNSTSECEPVRFARCSAGSHTHTMFPSPIGLPSQDLALIGAPAVFAALDLIQLSGCHPYLDSFVCALTFPGCENRLPCRSFCHDIITTCGRGMVAMVMEMIGMEIGDMILDVGLEMASLVCNQLPDEQCMSESPVPLNKPGAPKNKTECSPEPVRYDRCSVLPYVQTSFPNVMGLPSQDFALSAVPAMFGAMDLLMPAPCHPHLDTMVCSMFFQECSPEGVRMPCRSLCEEVMFVCGGEMLAEAGLEWMMLACYALPETECIHPGPANWTAFNETLQKLHHQSMDMDNSNMTDTSNHTEDSDGTGKWTKLLAVLTWGGKLFLKVHYAEFQCKPIHYDRCGAFPYTDARFPNILGLPSPDFSLSVASSIFMGMDLLGLSGCHPRLNDVVCSLFFPNCTMDFILPCRSVCQEIVTSCGVQVLGLVGLHETPLAAALPWLATACLALPEHNCVAPAQFSGQLAPSVEMGLYNNTECEPIGYDRCSAMPYSTTRFPGAFGLPLHGVALAAAPAVFGVLDMLMISACHPHLEFLMCSLAFPKCEADSITLPCRSFCEEIVGTCGGEMLAEMGLDWLVLGCYALPEKDCIKPDAYMGSWQLNMTLNGAACQPIRHGRCSAMDYEYTYPAFGLPSHEFPLAIASAMFTGMDVLGLSGCHPNLDDVVCALFFPNCSVDWFKLPCRPLCEEIIMTCGVPVLEMLGLDETPLAGALPLLAAACSALPEEDCVPTDTPKEMLGPSADMMLMMSLYNGTECEPVPNDRCAAMYPETRFINDLDRGLSASLAPTLFGTLDLLMMTGCHPYMELFMMPCRSFCQEILHTCLIQPLNSTELESLMLACYALPEKDCISPYLPQYTETAQSSMAAPQNSSECHPIRFGRCAALPYSNTRFPNLLMQPNQDFAIASATGVLSVLDMLGMSQCHPDMDAVVCSLMFPTCEPEGMMLPCRSLCEEVITSCGVQVLGLVGLADTPLTAALPWLAMACLALPHENCLAPICTPIPYERCYALPYSETRYPGMLGADFGPQLAYGVVPNIFGVIDLLEMSGCHPQLDVFICAMSFPECSSEGVKMPCQSFCHEILHTCVIQALNATELEFLMFACYALPEDNCIAAPGPEAPMSEAASYNSTDCQPLRYNRCSSLPYSTTRFPNLVMQPNQDFAIASAHSIMSVLDMVGLTQCHPRLETIACSMFFSSCEPQGFMFPCRSLCEEIITSCGGPVLGLVGLEESPLVEVVPWLAVVCNALPDTNCIGEESPSSGKPGQARPHNHTACEPVQYDRCNVVPDALTIFPNFFGLPSQNYALITTPAVMGLLDILQVSRCHPHLDKLLCSLSFKQCTPEGVRMPCRSFCEEVIATCGGPELEFLSLACYIFPDTNCYAPAPYNMSSLPDMSAMHNMTRPSNETVCEPVRYGRCSALSYSHARFPNALGFPLQEFSLAAAPAVFEVLDMLQLSGCHPAIDSLICSLFFPECSQGDVRLPCRSFCQDVVATCGGQLLAMAGFEWINVVCNALPDHNCTSPVLQCEPIQYGRCQAMPYSATRFPNVFGIPDQAAALTIAPGVFIGLDFLSGCHPDMEFLTCSLLFQDCTPDRVRLPCQSLCHEVVGTCGRMVDMEWLSIMCDALPRENCIESAGPCKRHEFACRSPGGNVTCIDADLKCNGIWDCPLGQDEIPCAEEGSCQAWQHQCDSPVLSRRKREDHNDSRMEEDGEEDHEGPWEEEDHMGPRCIDQWKVCDGRPDCRSGDDESPERCADRCEPVQYDFCASREDSTVFPNLVGQRTQQELLNASAETTAILQQLLDSSCHPNMSSAICTSVTPHCEDSRMIPICRGACSDVMHQCASVYQGIMLPVDCTIYPADRGPTPCVTMEGMQCGPDQMRCRSPEGSLSCVHHNLVCNGRPDCPEGEDEQDCECQPIRFDRCAGLPYSQTRFPNILGLPSQDFAVLGASAVFTAMDFLPSCHPHLESFFCSVFFSECSPGDVRLPCRSVCHDVITSCGYPLLGEFVHWPTLLCNALPEHNCVGPESDCTEDQMECWDMSGGHTCVSTSLRCDGNRDCPLGEDEMHCEEKSCAEDELECWTPGRSVSCVDRALMCDGEWDCPFGDDERDCGTGSCMPFPEDLDFCSHITGYHRVSFPNSFGHASFQAAMFSEEFGKFMAMAPMIAESCYENVYVAACTLFFPKCENGTKVLPCRSVCEDLQSSCMMMDDLELPLSCDMFPDKAEDHTCSSAEAVVSSGCEPVQHFQCAALGYQTRFPHPFLGYETQDVVFEEFEKYLQISDCHPYYTDYLCQFFFPRCTPLGARPMCRSYCYEMSEACWNDAVAVGIQWDTRGCDLLELPEENCIRSPFADVKQCNARQMTCQRNWNETHAVSDPICLEPAQLCDGKRDCPLGEDEEDCPCEPQLSSEASSLAQSLQSGLASFANIPGRLEDVLQSKCEGCQPITLPLCLDMPWKATRFPNMLGHPGQLTIQADRDTGILLSLLANSKCHEHIHFAVCAAVTPKCEGGRRLSVCRKFCRQIQASCEHVLASLDTPWPFDCDGMPLPEEDVPCITPNTLVDVDECATGQYRCDRNAVCRNLFGSYTCDCKPGYNSTAVNGTGFPGECRDINECNATKPACGPHAKCHNFPGDFKCRCDRGYEKINATHCTDTDECSSGLSGCSNLCNNTVGSYICHCPPFFELDPRNNRTCKPALSCSSSNPCSPADVSTCAVTDDGYKCGCQAGYHLEQRSKRLCININECWWGINNCDRQLAICTDTRGSFICSCKPGYSGTGTVGECEDIDECTTGEYRCDENADCVNEVGSYTCQCRTGYMSNSRKGTGFPGECKEQRLFPYGTIAGHYPLLALPRRDAVSPLIPVPNGLPIRGGQLANSLYVLEDGVIVATSFTSRRDGAAKKIFRHPTVSREAFEGPLLAVFAPFWADSAMGRGYPSKVWYFPYTPGTPNYDEVFSVASENIQNHFGVENFDPTFVLVVTWENMAMAGEVARNNINLKTNTFQAALVTDNVHTYLGTYYADGGMRWDPQITPNNLVGGKWPAFVGMVTKGTDGGILVDEAEGSRTKAVFSNGTKDCSGPNVYCMDRKVSPTTNRTGIRVVQVDDNPADWVNPRLWCADWYKREPDPSLYSSVISCPLTRTHAGLDQRFRQLPNTEDNRRVCFEQRDNSGFTDGGNNVCCYRRNGAFIFNSVWAGNLHRYAADSQEYQDSDLLPRQHCCQDTGSTYCRMYLSKRPMQHNAGYEPPKISAGAGDPHLTTLDGLSYSFNGHGEYLMANTTDGAPRGFLMQGRTALADVEEGKTPLATVFSGIAVQQGSASVQLYLDSTGSSLDVYVDSTQVALSDIASGSSSQFSDGEFELITDSSSGAVTGVKVIFTSGISVQVDAGLNMLTYAVSMTPDMKGHIKGMLGNFNDDNTDEFYWPNGTAVALSNVTNPAEAETFPWGQAWALPNYSADELSSEPSTISLFSVYPNGQNAATYGNLTFQPLFFDLDTMFATEADRLRAIEVCGSATAKECLFDIALTGNEAVGAAAAAALEAAASSNAALDNMPPEFNVTSEVRVTVGQEFGMQLEATDDGTVTISLQDGTPGSINATNYYTWTPADTANVTLEFVATDDAGAATLASPDVTVCSCQNNGTCNWEATLAERSNGFALASCDCLQGFEGDECETDTDGCSVTPCYPGVSCTDAEAPLEADTVGYTCGDCPMGMVGDGQSCADLNECLLLPNETDAHQCKNATCSNEAPGYSYIDECSTGAHDCDAQATCTNTEGSFNCTCNDGYTGDGNTCTDIDECQTSNGGCDRICLNIEGSYQCACDSGFRLTDDMHSCEDIDECSGPTHGCTQYCTNTVGGFECSCKAYYALASDGKSCVAAQSCSNDTACTQLCAVINVTEVCDCISGYTLAQDLQTCADIDECAANMNNSCDSVNGACTNTPGSYNCSCQAGYQLESNGGTLCEVEYSSNGQLFPLRPYQQLQRRRGTYLTITSDDGGSSRSIFEAAAGKRLSVCRQDIDECSVANGACGQVCENSPGTFSCACNHGYTLGADGKACNDIDECALNTDGCEHLCTNTNGSFVCSCPEGLKLDNSGTNCVDIDECSVANGACGQVCENSPGTFSCACNHGYTLGADGKACNDIDECALNTDGCEHLCTNTNGSFVCSCPEGLKLDNSGTNCVAADACLSLSCSPANIATCAVVSGAETCMCAAGYELGSNATVCQDINECNTVCNGTNIACTNTEGSHTCGCVAGFYLETAGDGTVSCVATKSFSGSIKITSRTYTADLADMTSAAFKTLAASVKTTLDDLYTSKLGDTFKGTEITGFSNGSIVTDYNVNLAPTSNETASSLSTALSDAIQDSGGSGAFSFDPSSISVSDVDECASAGANSCHMQATCTNTEGSYTCTCLTGYTDSSPAGTKTGSVCEAVRPAAPGKDNTTLAIALGVTCGVLAIMIVVALVFFLLHKNKTGGTKITPVKPTTSE</sequence>
<dbReference type="InterPro" id="IPR001846">
    <property type="entry name" value="VWF_type-D"/>
</dbReference>
<feature type="disulfide bond" evidence="18">
    <location>
        <begin position="2935"/>
        <end position="2950"/>
    </location>
</feature>
<evidence type="ECO:0000259" key="24">
    <source>
        <dbReference type="PROSITE" id="PS50856"/>
    </source>
</evidence>
<feature type="domain" description="FZ" evidence="23">
    <location>
        <begin position="617"/>
        <end position="733"/>
    </location>
</feature>
<dbReference type="FunFam" id="2.10.25.10:FF:000119">
    <property type="entry name" value="vitamin K-dependent protein S"/>
    <property type="match status" value="2"/>
</dbReference>
<feature type="compositionally biased region" description="Acidic residues" evidence="19">
    <location>
        <begin position="2550"/>
        <end position="2564"/>
    </location>
</feature>
<dbReference type="InterPro" id="IPR001881">
    <property type="entry name" value="EGF-like_Ca-bd_dom"/>
</dbReference>
<dbReference type="CDD" id="cd00112">
    <property type="entry name" value="LDLa"/>
    <property type="match status" value="5"/>
</dbReference>
<dbReference type="InterPro" id="IPR003886">
    <property type="entry name" value="NIDO_dom"/>
</dbReference>
<dbReference type="PROSITE" id="PS50024">
    <property type="entry name" value="SEA"/>
    <property type="match status" value="1"/>
</dbReference>
<feature type="domain" description="EGF-like" evidence="22">
    <location>
        <begin position="4460"/>
        <end position="4502"/>
    </location>
</feature>
<feature type="domain" description="FZ" evidence="23">
    <location>
        <begin position="174"/>
        <end position="293"/>
    </location>
</feature>
<evidence type="ECO:0000259" key="23">
    <source>
        <dbReference type="PROSITE" id="PS50038"/>
    </source>
</evidence>
<evidence type="ECO:0000256" key="6">
    <source>
        <dbReference type="ARBA" id="ARBA00022536"/>
    </source>
</evidence>
<dbReference type="InterPro" id="IPR018097">
    <property type="entry name" value="EGF_Ca-bd_CS"/>
</dbReference>
<evidence type="ECO:0000256" key="4">
    <source>
        <dbReference type="ARBA" id="ARBA00022473"/>
    </source>
</evidence>
<keyword evidence="5" id="KW-0964">Secreted</keyword>
<evidence type="ECO:0000256" key="1">
    <source>
        <dbReference type="ARBA" id="ARBA00004401"/>
    </source>
</evidence>
<feature type="domain" description="FZ" evidence="23">
    <location>
        <begin position="3276"/>
        <end position="3395"/>
    </location>
</feature>
<dbReference type="Pfam" id="PF07645">
    <property type="entry name" value="EGF_CA"/>
    <property type="match status" value="9"/>
</dbReference>
<evidence type="ECO:0000256" key="3">
    <source>
        <dbReference type="ARBA" id="ARBA00009939"/>
    </source>
</evidence>
<dbReference type="PROSITE" id="PS00010">
    <property type="entry name" value="ASX_HYDROXYL"/>
    <property type="match status" value="13"/>
</dbReference>
<dbReference type="SMART" id="SM00063">
    <property type="entry name" value="FRI"/>
    <property type="match status" value="15"/>
</dbReference>
<accession>C3ZGC2</accession>
<feature type="domain" description="FZ" evidence="23">
    <location>
        <begin position="2750"/>
        <end position="2872"/>
    </location>
</feature>
<dbReference type="PROSITE" id="PS00022">
    <property type="entry name" value="EGF_1"/>
    <property type="match status" value="1"/>
</dbReference>
<feature type="domain" description="SEA" evidence="21">
    <location>
        <begin position="5094"/>
        <end position="5207"/>
    </location>
</feature>
<dbReference type="SMART" id="SM00192">
    <property type="entry name" value="LDLa"/>
    <property type="match status" value="6"/>
</dbReference>
<feature type="transmembrane region" description="Helical" evidence="20">
    <location>
        <begin position="5266"/>
        <end position="5290"/>
    </location>
</feature>
<dbReference type="Pfam" id="PF12662">
    <property type="entry name" value="cEGF"/>
    <property type="match status" value="2"/>
</dbReference>
<dbReference type="Gene3D" id="3.30.70.960">
    <property type="entry name" value="SEA domain"/>
    <property type="match status" value="1"/>
</dbReference>
<organism>
    <name type="scientific">Branchiostoma floridae</name>
    <name type="common">Florida lancelet</name>
    <name type="synonym">Amphioxus</name>
    <dbReference type="NCBI Taxonomy" id="7739"/>
    <lineage>
        <taxon>Eukaryota</taxon>
        <taxon>Metazoa</taxon>
        <taxon>Chordata</taxon>
        <taxon>Cephalochordata</taxon>
        <taxon>Leptocardii</taxon>
        <taxon>Amphioxiformes</taxon>
        <taxon>Branchiostomatidae</taxon>
        <taxon>Branchiostoma</taxon>
    </lineage>
</organism>
<feature type="region of interest" description="Disordered" evidence="19">
    <location>
        <begin position="2537"/>
        <end position="2565"/>
    </location>
</feature>
<dbReference type="InParanoid" id="C3ZGC2"/>
<feature type="domain" description="EGF-like" evidence="22">
    <location>
        <begin position="3448"/>
        <end position="3489"/>
    </location>
</feature>
<feature type="domain" description="FZ" evidence="23">
    <location>
        <begin position="998"/>
        <end position="1118"/>
    </location>
</feature>
<comment type="caution">
    <text evidence="16">Lacks conserved residue(s) required for the propagation of feature annotation.</text>
</comment>
<dbReference type="SUPFAM" id="SSF82671">
    <property type="entry name" value="SEA domain"/>
    <property type="match status" value="1"/>
</dbReference>
<feature type="disulfide bond" evidence="17">
    <location>
        <begin position="1405"/>
        <end position="1429"/>
    </location>
</feature>
<keyword evidence="9" id="KW-0677">Repeat</keyword>
<feature type="domain" description="VWFD" evidence="25">
    <location>
        <begin position="4080"/>
        <end position="4289"/>
    </location>
</feature>
<dbReference type="GO" id="GO:0005886">
    <property type="term" value="C:plasma membrane"/>
    <property type="evidence" value="ECO:0007669"/>
    <property type="project" value="UniProtKB-SubCell"/>
</dbReference>
<dbReference type="InterPro" id="IPR000152">
    <property type="entry name" value="EGF-type_Asp/Asn_hydroxyl_site"/>
</dbReference>
<feature type="domain" description="FZ" evidence="23">
    <location>
        <begin position="1715"/>
        <end position="1847"/>
    </location>
</feature>
<feature type="disulfide bond" evidence="17">
    <location>
        <begin position="1083"/>
        <end position="1107"/>
    </location>
</feature>
<feature type="domain" description="EGF-like" evidence="22">
    <location>
        <begin position="3577"/>
        <end position="3620"/>
    </location>
</feature>
<dbReference type="PRINTS" id="PR00261">
    <property type="entry name" value="LDLRECEPTOR"/>
</dbReference>
<evidence type="ECO:0000259" key="22">
    <source>
        <dbReference type="PROSITE" id="PS50026"/>
    </source>
</evidence>
<dbReference type="InterPro" id="IPR009030">
    <property type="entry name" value="Growth_fac_rcpt_cys_sf"/>
</dbReference>
<dbReference type="CDD" id="cd07066">
    <property type="entry name" value="CRD_FZ"/>
    <property type="match status" value="23"/>
</dbReference>
<feature type="disulfide bond" evidence="18">
    <location>
        <begin position="2892"/>
        <end position="2907"/>
    </location>
</feature>
<feature type="domain" description="EGF-like" evidence="22">
    <location>
        <begin position="4884"/>
        <end position="4924"/>
    </location>
</feature>
<evidence type="ECO:0000256" key="15">
    <source>
        <dbReference type="ARBA" id="ARBA00023180"/>
    </source>
</evidence>
<dbReference type="SMART" id="SM00216">
    <property type="entry name" value="VWD"/>
    <property type="match status" value="1"/>
</dbReference>
<evidence type="ECO:0000256" key="7">
    <source>
        <dbReference type="ARBA" id="ARBA00022692"/>
    </source>
</evidence>
<dbReference type="Pfam" id="PF00094">
    <property type="entry name" value="VWD"/>
    <property type="match status" value="1"/>
</dbReference>
<feature type="compositionally biased region" description="Basic and acidic residues" evidence="19">
    <location>
        <begin position="2539"/>
        <end position="2549"/>
    </location>
</feature>
<dbReference type="SMART" id="SM00539">
    <property type="entry name" value="NIDO"/>
    <property type="match status" value="1"/>
</dbReference>
<feature type="disulfide bond" evidence="17">
    <location>
        <begin position="138"/>
        <end position="179"/>
    </location>
</feature>
<dbReference type="Gene3D" id="4.10.400.10">
    <property type="entry name" value="Low-density Lipoprotein Receptor"/>
    <property type="match status" value="6"/>
</dbReference>
<evidence type="ECO:0000256" key="17">
    <source>
        <dbReference type="PROSITE-ProRule" id="PRU00090"/>
    </source>
</evidence>
<feature type="domain" description="FZ" evidence="23">
    <location>
        <begin position="2593"/>
        <end position="2710"/>
    </location>
</feature>
<dbReference type="InterPro" id="IPR023415">
    <property type="entry name" value="LDLR_class-A_CS"/>
</dbReference>
<evidence type="ECO:0000259" key="21">
    <source>
        <dbReference type="PROSITE" id="PS50024"/>
    </source>
</evidence>
<gene>
    <name evidence="26" type="ORF">BRAFLDRAFT_67299</name>
</gene>
<dbReference type="Pfam" id="PF06119">
    <property type="entry name" value="NIDO"/>
    <property type="match status" value="1"/>
</dbReference>